<evidence type="ECO:0000313" key="4">
    <source>
        <dbReference type="Proteomes" id="UP001239215"/>
    </source>
</evidence>
<dbReference type="CDD" id="cd02209">
    <property type="entry name" value="cupin_XRE_C"/>
    <property type="match status" value="1"/>
</dbReference>
<dbReference type="SMART" id="SM00530">
    <property type="entry name" value="HTH_XRE"/>
    <property type="match status" value="1"/>
</dbReference>
<dbReference type="InterPro" id="IPR010982">
    <property type="entry name" value="Lambda_DNA-bd_dom_sf"/>
</dbReference>
<dbReference type="SUPFAM" id="SSF47413">
    <property type="entry name" value="lambda repressor-like DNA-binding domains"/>
    <property type="match status" value="1"/>
</dbReference>
<dbReference type="SUPFAM" id="SSF51182">
    <property type="entry name" value="RmlC-like cupins"/>
    <property type="match status" value="1"/>
</dbReference>
<dbReference type="EMBL" id="JAUTAN010000001">
    <property type="protein sequence ID" value="MDQ1105073.1"/>
    <property type="molecule type" value="Genomic_DNA"/>
</dbReference>
<dbReference type="Proteomes" id="UP001239215">
    <property type="component" value="Unassembled WGS sequence"/>
</dbReference>
<dbReference type="PROSITE" id="PS50943">
    <property type="entry name" value="HTH_CROC1"/>
    <property type="match status" value="1"/>
</dbReference>
<dbReference type="Pfam" id="PF01381">
    <property type="entry name" value="HTH_3"/>
    <property type="match status" value="1"/>
</dbReference>
<dbReference type="GO" id="GO:0003700">
    <property type="term" value="F:DNA-binding transcription factor activity"/>
    <property type="evidence" value="ECO:0007669"/>
    <property type="project" value="TreeGrafter"/>
</dbReference>
<dbReference type="InterPro" id="IPR014710">
    <property type="entry name" value="RmlC-like_jellyroll"/>
</dbReference>
<dbReference type="GO" id="GO:0005829">
    <property type="term" value="C:cytosol"/>
    <property type="evidence" value="ECO:0007669"/>
    <property type="project" value="TreeGrafter"/>
</dbReference>
<proteinExistence type="predicted"/>
<feature type="domain" description="HTH cro/C1-type" evidence="2">
    <location>
        <begin position="16"/>
        <end position="70"/>
    </location>
</feature>
<evidence type="ECO:0000313" key="3">
    <source>
        <dbReference type="EMBL" id="MDQ1105073.1"/>
    </source>
</evidence>
<accession>A0AAJ1U4N6</accession>
<evidence type="ECO:0000256" key="1">
    <source>
        <dbReference type="ARBA" id="ARBA00023125"/>
    </source>
</evidence>
<dbReference type="Gene3D" id="2.60.120.10">
    <property type="entry name" value="Jelly Rolls"/>
    <property type="match status" value="1"/>
</dbReference>
<reference evidence="3" key="1">
    <citation type="submission" date="2023-07" db="EMBL/GenBank/DDBJ databases">
        <title>Functional and genomic diversity of the sorghum phyllosphere microbiome.</title>
        <authorList>
            <person name="Shade A."/>
        </authorList>
    </citation>
    <scope>NUCLEOTIDE SEQUENCE</scope>
    <source>
        <strain evidence="3">SORGH_AS_1067</strain>
    </source>
</reference>
<keyword evidence="1" id="KW-0238">DNA-binding</keyword>
<dbReference type="AlphaFoldDB" id="A0AAJ1U4N6"/>
<sequence length="183" mass="18477">MDETRDPTAAAVGARVRALRSDRGLTLSALARAAGIGKASLSELEQGRRNPTLATLYAVAGPLGVPLVALLGDAPGAVVADAGDPGDPGLVARLLHVDRDPGTTTEVYWIELPPGGRRASIPHAGGAVEHVLVVRGSLVVTVDGVPTTLGPGEAHAWRADVPHGYAAGPDGAAGVDTIRTGRS</sequence>
<name>A0AAJ1U4N6_9ACTN</name>
<dbReference type="RefSeq" id="WP_307200969.1">
    <property type="nucleotide sequence ID" value="NZ_JAUTAN010000001.1"/>
</dbReference>
<dbReference type="PANTHER" id="PTHR46797:SF1">
    <property type="entry name" value="METHYLPHOSPHONATE SYNTHASE"/>
    <property type="match status" value="1"/>
</dbReference>
<gene>
    <name evidence="3" type="ORF">QE405_002357</name>
</gene>
<evidence type="ECO:0000259" key="2">
    <source>
        <dbReference type="PROSITE" id="PS50943"/>
    </source>
</evidence>
<dbReference type="InterPro" id="IPR013096">
    <property type="entry name" value="Cupin_2"/>
</dbReference>
<dbReference type="InterPro" id="IPR050807">
    <property type="entry name" value="TransReg_Diox_bact_type"/>
</dbReference>
<dbReference type="CDD" id="cd00093">
    <property type="entry name" value="HTH_XRE"/>
    <property type="match status" value="1"/>
</dbReference>
<comment type="caution">
    <text evidence="3">The sequence shown here is derived from an EMBL/GenBank/DDBJ whole genome shotgun (WGS) entry which is preliminary data.</text>
</comment>
<dbReference type="InterPro" id="IPR011051">
    <property type="entry name" value="RmlC_Cupin_sf"/>
</dbReference>
<dbReference type="Gene3D" id="1.10.260.40">
    <property type="entry name" value="lambda repressor-like DNA-binding domains"/>
    <property type="match status" value="1"/>
</dbReference>
<dbReference type="InterPro" id="IPR001387">
    <property type="entry name" value="Cro/C1-type_HTH"/>
</dbReference>
<organism evidence="3 4">
    <name type="scientific">Nocardioides zeae</name>
    <dbReference type="NCBI Taxonomy" id="1457234"/>
    <lineage>
        <taxon>Bacteria</taxon>
        <taxon>Bacillati</taxon>
        <taxon>Actinomycetota</taxon>
        <taxon>Actinomycetes</taxon>
        <taxon>Propionibacteriales</taxon>
        <taxon>Nocardioidaceae</taxon>
        <taxon>Nocardioides</taxon>
    </lineage>
</organism>
<dbReference type="GO" id="GO:0003677">
    <property type="term" value="F:DNA binding"/>
    <property type="evidence" value="ECO:0007669"/>
    <property type="project" value="UniProtKB-KW"/>
</dbReference>
<dbReference type="PANTHER" id="PTHR46797">
    <property type="entry name" value="HTH-TYPE TRANSCRIPTIONAL REGULATOR"/>
    <property type="match status" value="1"/>
</dbReference>
<dbReference type="Pfam" id="PF07883">
    <property type="entry name" value="Cupin_2"/>
    <property type="match status" value="1"/>
</dbReference>
<protein>
    <submittedName>
        <fullName evidence="3">Transcriptional regulator with XRE-family HTH domain</fullName>
    </submittedName>
</protein>